<dbReference type="EMBL" id="KZ107845">
    <property type="protein sequence ID" value="OSS48864.1"/>
    <property type="molecule type" value="Genomic_DNA"/>
</dbReference>
<organism evidence="2 3">
    <name type="scientific">Epicoccum nigrum</name>
    <name type="common">Soil fungus</name>
    <name type="synonym">Epicoccum purpurascens</name>
    <dbReference type="NCBI Taxonomy" id="105696"/>
    <lineage>
        <taxon>Eukaryota</taxon>
        <taxon>Fungi</taxon>
        <taxon>Dikarya</taxon>
        <taxon>Ascomycota</taxon>
        <taxon>Pezizomycotina</taxon>
        <taxon>Dothideomycetes</taxon>
        <taxon>Pleosporomycetidae</taxon>
        <taxon>Pleosporales</taxon>
        <taxon>Pleosporineae</taxon>
        <taxon>Didymellaceae</taxon>
        <taxon>Epicoccum</taxon>
    </lineage>
</organism>
<keyword evidence="3" id="KW-1185">Reference proteome</keyword>
<name>A0A1Y2LY67_EPING</name>
<accession>A0A1Y2LY67</accession>
<dbReference type="Proteomes" id="UP000193240">
    <property type="component" value="Unassembled WGS sequence"/>
</dbReference>
<proteinExistence type="predicted"/>
<evidence type="ECO:0000256" key="1">
    <source>
        <dbReference type="SAM" id="MobiDB-lite"/>
    </source>
</evidence>
<evidence type="ECO:0000313" key="3">
    <source>
        <dbReference type="Proteomes" id="UP000193240"/>
    </source>
</evidence>
<sequence>MNMIRNLLRKVPKPPKRSLTNSTDPVSSSTIPGPFLSFDHCYRESLVAWVPSSGYQAPPGKHLREEFHNNSYSDAYTTTLEELELTMLQPNIKVYGMVHKPDTRKAPQALPCYVEDAMQQTAIVFDDVDRNGILKKPFLIVGSGYPLQDAPQTQLVCVPILYVKPRRTT</sequence>
<protein>
    <submittedName>
        <fullName evidence="2">Uncharacterized protein</fullName>
    </submittedName>
</protein>
<reference evidence="2 3" key="1">
    <citation type="journal article" date="2017" name="Genome Announc.">
        <title>Genome sequence of the saprophytic ascomycete Epicoccum nigrum ICMP 19927 strain isolated from New Zealand.</title>
        <authorList>
            <person name="Fokin M."/>
            <person name="Fleetwood D."/>
            <person name="Weir B.S."/>
            <person name="Villas-Boas S.G."/>
        </authorList>
    </citation>
    <scope>NUCLEOTIDE SEQUENCE [LARGE SCALE GENOMIC DNA]</scope>
    <source>
        <strain evidence="2 3">ICMP 19927</strain>
    </source>
</reference>
<dbReference type="InParanoid" id="A0A1Y2LY67"/>
<gene>
    <name evidence="2" type="ORF">B5807_07033</name>
</gene>
<evidence type="ECO:0000313" key="2">
    <source>
        <dbReference type="EMBL" id="OSS48864.1"/>
    </source>
</evidence>
<feature type="compositionally biased region" description="Polar residues" evidence="1">
    <location>
        <begin position="18"/>
        <end position="29"/>
    </location>
</feature>
<feature type="region of interest" description="Disordered" evidence="1">
    <location>
        <begin position="1"/>
        <end position="29"/>
    </location>
</feature>
<dbReference type="AlphaFoldDB" id="A0A1Y2LY67"/>
<feature type="compositionally biased region" description="Basic residues" evidence="1">
    <location>
        <begin position="7"/>
        <end position="16"/>
    </location>
</feature>